<dbReference type="EnsemblPlants" id="TuG1812G0300001680.01.T01">
    <property type="protein sequence ID" value="TuG1812G0300001680.01.T01.cds361413"/>
    <property type="gene ID" value="TuG1812G0300001680.01"/>
</dbReference>
<name>A0A8R7TTK3_TRIUA</name>
<reference evidence="2" key="2">
    <citation type="submission" date="2018-03" db="EMBL/GenBank/DDBJ databases">
        <title>The Triticum urartu genome reveals the dynamic nature of wheat genome evolution.</title>
        <authorList>
            <person name="Ling H."/>
            <person name="Ma B."/>
            <person name="Shi X."/>
            <person name="Liu H."/>
            <person name="Dong L."/>
            <person name="Sun H."/>
            <person name="Cao Y."/>
            <person name="Gao Q."/>
            <person name="Zheng S."/>
            <person name="Li Y."/>
            <person name="Yu Y."/>
            <person name="Du H."/>
            <person name="Qi M."/>
            <person name="Li Y."/>
            <person name="Yu H."/>
            <person name="Cui Y."/>
            <person name="Wang N."/>
            <person name="Chen C."/>
            <person name="Wu H."/>
            <person name="Zhao Y."/>
            <person name="Zhang J."/>
            <person name="Li Y."/>
            <person name="Zhou W."/>
            <person name="Zhang B."/>
            <person name="Hu W."/>
            <person name="Eijk M."/>
            <person name="Tang J."/>
            <person name="Witsenboer H."/>
            <person name="Zhao S."/>
            <person name="Li Z."/>
            <person name="Zhang A."/>
            <person name="Wang D."/>
            <person name="Liang C."/>
        </authorList>
    </citation>
    <scope>NUCLEOTIDE SEQUENCE [LARGE SCALE GENOMIC DNA]</scope>
    <source>
        <strain evidence="2">cv. G1812</strain>
    </source>
</reference>
<proteinExistence type="predicted"/>
<sequence length="242" mass="26733">LGRHDPLVTSEQQVLVLPRQRRGREPESAGQHALHLVRDLDAATRVVCAHGLQEVDRVLRPWVHQEKDRVQALGARRRRRAVEHGGALVHRHGAHLVGELGEQRAEPEQVRLAARRPLRAHHHVAPLQQLRHAAPVLVAAAGEAQQRDRREQLRQRAQAVRHGEHGLPQRARDGNRVEERAVVARVEPAARGAALAVRGGGRGAGDAHPHAGERGGWAYQAPREEGIDGDVHDREHDGEGEV</sequence>
<feature type="region of interest" description="Disordered" evidence="1">
    <location>
        <begin position="197"/>
        <end position="242"/>
    </location>
</feature>
<keyword evidence="3" id="KW-1185">Reference proteome</keyword>
<evidence type="ECO:0000313" key="2">
    <source>
        <dbReference type="EnsemblPlants" id="TuG1812G0300001680.01.T01.cds361413"/>
    </source>
</evidence>
<dbReference type="AlphaFoldDB" id="A0A8R7TTK3"/>
<reference evidence="2" key="3">
    <citation type="submission" date="2022-06" db="UniProtKB">
        <authorList>
            <consortium name="EnsemblPlants"/>
        </authorList>
    </citation>
    <scope>IDENTIFICATION</scope>
</reference>
<evidence type="ECO:0000313" key="3">
    <source>
        <dbReference type="Proteomes" id="UP000015106"/>
    </source>
</evidence>
<organism evidence="2 3">
    <name type="scientific">Triticum urartu</name>
    <name type="common">Red wild einkorn</name>
    <name type="synonym">Crithodium urartu</name>
    <dbReference type="NCBI Taxonomy" id="4572"/>
    <lineage>
        <taxon>Eukaryota</taxon>
        <taxon>Viridiplantae</taxon>
        <taxon>Streptophyta</taxon>
        <taxon>Embryophyta</taxon>
        <taxon>Tracheophyta</taxon>
        <taxon>Spermatophyta</taxon>
        <taxon>Magnoliopsida</taxon>
        <taxon>Liliopsida</taxon>
        <taxon>Poales</taxon>
        <taxon>Poaceae</taxon>
        <taxon>BOP clade</taxon>
        <taxon>Pooideae</taxon>
        <taxon>Triticodae</taxon>
        <taxon>Triticeae</taxon>
        <taxon>Triticinae</taxon>
        <taxon>Triticum</taxon>
    </lineage>
</organism>
<dbReference type="Proteomes" id="UP000015106">
    <property type="component" value="Chromosome 3"/>
</dbReference>
<accession>A0A8R7TTK3</accession>
<dbReference type="Gramene" id="TuG1812G0300001680.01.T01">
    <property type="protein sequence ID" value="TuG1812G0300001680.01.T01.cds361413"/>
    <property type="gene ID" value="TuG1812G0300001680.01"/>
</dbReference>
<reference evidence="3" key="1">
    <citation type="journal article" date="2013" name="Nature">
        <title>Draft genome of the wheat A-genome progenitor Triticum urartu.</title>
        <authorList>
            <person name="Ling H.Q."/>
            <person name="Zhao S."/>
            <person name="Liu D."/>
            <person name="Wang J."/>
            <person name="Sun H."/>
            <person name="Zhang C."/>
            <person name="Fan H."/>
            <person name="Li D."/>
            <person name="Dong L."/>
            <person name="Tao Y."/>
            <person name="Gao C."/>
            <person name="Wu H."/>
            <person name="Li Y."/>
            <person name="Cui Y."/>
            <person name="Guo X."/>
            <person name="Zheng S."/>
            <person name="Wang B."/>
            <person name="Yu K."/>
            <person name="Liang Q."/>
            <person name="Yang W."/>
            <person name="Lou X."/>
            <person name="Chen J."/>
            <person name="Feng M."/>
            <person name="Jian J."/>
            <person name="Zhang X."/>
            <person name="Luo G."/>
            <person name="Jiang Y."/>
            <person name="Liu J."/>
            <person name="Wang Z."/>
            <person name="Sha Y."/>
            <person name="Zhang B."/>
            <person name="Wu H."/>
            <person name="Tang D."/>
            <person name="Shen Q."/>
            <person name="Xue P."/>
            <person name="Zou S."/>
            <person name="Wang X."/>
            <person name="Liu X."/>
            <person name="Wang F."/>
            <person name="Yang Y."/>
            <person name="An X."/>
            <person name="Dong Z."/>
            <person name="Zhang K."/>
            <person name="Zhang X."/>
            <person name="Luo M.C."/>
            <person name="Dvorak J."/>
            <person name="Tong Y."/>
            <person name="Wang J."/>
            <person name="Yang H."/>
            <person name="Li Z."/>
            <person name="Wang D."/>
            <person name="Zhang A."/>
            <person name="Wang J."/>
        </authorList>
    </citation>
    <scope>NUCLEOTIDE SEQUENCE</scope>
    <source>
        <strain evidence="3">cv. G1812</strain>
    </source>
</reference>
<feature type="compositionally biased region" description="Basic and acidic residues" evidence="1">
    <location>
        <begin position="222"/>
        <end position="242"/>
    </location>
</feature>
<evidence type="ECO:0000256" key="1">
    <source>
        <dbReference type="SAM" id="MobiDB-lite"/>
    </source>
</evidence>
<protein>
    <submittedName>
        <fullName evidence="2">Uncharacterized protein</fullName>
    </submittedName>
</protein>